<dbReference type="PANTHER" id="PTHR47023:SF1">
    <property type="entry name" value="SEX PEPTIDE RECEPTOR"/>
    <property type="match status" value="1"/>
</dbReference>
<dbReference type="PANTHER" id="PTHR47023">
    <property type="entry name" value="SEX PEPTIDE RECEPTOR"/>
    <property type="match status" value="1"/>
</dbReference>
<keyword evidence="1" id="KW-1133">Transmembrane helix</keyword>
<evidence type="ECO:0000313" key="4">
    <source>
        <dbReference type="WBParaSite" id="GPUH_0002492201-mRNA-1"/>
    </source>
</evidence>
<feature type="transmembrane region" description="Helical" evidence="1">
    <location>
        <begin position="53"/>
        <end position="74"/>
    </location>
</feature>
<dbReference type="InterPro" id="IPR019427">
    <property type="entry name" value="7TM_GPCR_serpentine_rcpt_Srw"/>
</dbReference>
<name>A0A183EVA1_9BILA</name>
<dbReference type="InterPro" id="IPR053071">
    <property type="entry name" value="GPCR1-related_rcpt"/>
</dbReference>
<dbReference type="Pfam" id="PF10324">
    <property type="entry name" value="7TM_GPCR_Srw"/>
    <property type="match status" value="1"/>
</dbReference>
<reference evidence="2 3" key="2">
    <citation type="submission" date="2018-11" db="EMBL/GenBank/DDBJ databases">
        <authorList>
            <consortium name="Pathogen Informatics"/>
        </authorList>
    </citation>
    <scope>NUCLEOTIDE SEQUENCE [LARGE SCALE GENOMIC DNA]</scope>
</reference>
<reference evidence="4" key="1">
    <citation type="submission" date="2016-06" db="UniProtKB">
        <authorList>
            <consortium name="WormBaseParasite"/>
        </authorList>
    </citation>
    <scope>IDENTIFICATION</scope>
</reference>
<evidence type="ECO:0000313" key="2">
    <source>
        <dbReference type="EMBL" id="VDN43478.1"/>
    </source>
</evidence>
<keyword evidence="1" id="KW-0812">Transmembrane</keyword>
<dbReference type="Proteomes" id="UP000271098">
    <property type="component" value="Unassembled WGS sequence"/>
</dbReference>
<organism evidence="4">
    <name type="scientific">Gongylonema pulchrum</name>
    <dbReference type="NCBI Taxonomy" id="637853"/>
    <lineage>
        <taxon>Eukaryota</taxon>
        <taxon>Metazoa</taxon>
        <taxon>Ecdysozoa</taxon>
        <taxon>Nematoda</taxon>
        <taxon>Chromadorea</taxon>
        <taxon>Rhabditida</taxon>
        <taxon>Spirurina</taxon>
        <taxon>Spiruromorpha</taxon>
        <taxon>Spiruroidea</taxon>
        <taxon>Gongylonematidae</taxon>
        <taxon>Gongylonema</taxon>
    </lineage>
</organism>
<dbReference type="WBParaSite" id="GPUH_0002492201-mRNA-1">
    <property type="protein sequence ID" value="GPUH_0002492201-mRNA-1"/>
    <property type="gene ID" value="GPUH_0002492201"/>
</dbReference>
<dbReference type="GO" id="GO:0008528">
    <property type="term" value="F:G protein-coupled peptide receptor activity"/>
    <property type="evidence" value="ECO:0007669"/>
    <property type="project" value="InterPro"/>
</dbReference>
<dbReference type="Gene3D" id="1.20.1070.10">
    <property type="entry name" value="Rhodopsin 7-helix transmembrane proteins"/>
    <property type="match status" value="1"/>
</dbReference>
<dbReference type="AlphaFoldDB" id="A0A183EVA1"/>
<accession>A0A183EVA1</accession>
<protein>
    <submittedName>
        <fullName evidence="4">G_PROTEIN_RECEP_F1_2 domain-containing protein</fullName>
    </submittedName>
</protein>
<dbReference type="EMBL" id="UYRT01102904">
    <property type="protein sequence ID" value="VDN43478.1"/>
    <property type="molecule type" value="Genomic_DNA"/>
</dbReference>
<keyword evidence="1" id="KW-0472">Membrane</keyword>
<dbReference type="OrthoDB" id="5962323at2759"/>
<evidence type="ECO:0000313" key="3">
    <source>
        <dbReference type="Proteomes" id="UP000271098"/>
    </source>
</evidence>
<gene>
    <name evidence="2" type="ORF">GPUH_LOCUS24894</name>
</gene>
<sequence length="102" mass="11863">MYLLQNTRMLIVVILLFLFTEIPAAMIFATHVGAVGFRINAILQYYDVINKLLIIRNILIVVSYPFRFAVYCGMSQQFRSVVRSMFLNKVPFFIHLKIPMSV</sequence>
<evidence type="ECO:0000256" key="1">
    <source>
        <dbReference type="SAM" id="Phobius"/>
    </source>
</evidence>
<keyword evidence="3" id="KW-1185">Reference proteome</keyword>
<proteinExistence type="predicted"/>